<protein>
    <recommendedName>
        <fullName evidence="6">L domain-like protein</fullName>
    </recommendedName>
</protein>
<comment type="caution">
    <text evidence="4">The sequence shown here is derived from an EMBL/GenBank/DDBJ whole genome shotgun (WGS) entry which is preliminary data.</text>
</comment>
<proteinExistence type="predicted"/>
<evidence type="ECO:0000313" key="4">
    <source>
        <dbReference type="EMBL" id="ORZ38537.1"/>
    </source>
</evidence>
<dbReference type="STRING" id="765915.A0A1Y2HVA4"/>
<organism evidence="4 5">
    <name type="scientific">Catenaria anguillulae PL171</name>
    <dbReference type="NCBI Taxonomy" id="765915"/>
    <lineage>
        <taxon>Eukaryota</taxon>
        <taxon>Fungi</taxon>
        <taxon>Fungi incertae sedis</taxon>
        <taxon>Blastocladiomycota</taxon>
        <taxon>Blastocladiomycetes</taxon>
        <taxon>Blastocladiales</taxon>
        <taxon>Catenariaceae</taxon>
        <taxon>Catenaria</taxon>
    </lineage>
</organism>
<evidence type="ECO:0008006" key="6">
    <source>
        <dbReference type="Google" id="ProtNLM"/>
    </source>
</evidence>
<evidence type="ECO:0000256" key="3">
    <source>
        <dbReference type="ARBA" id="ARBA00022737"/>
    </source>
</evidence>
<accession>A0A1Y2HVA4</accession>
<name>A0A1Y2HVA4_9FUNG</name>
<evidence type="ECO:0000256" key="1">
    <source>
        <dbReference type="ARBA" id="ARBA00022614"/>
    </source>
</evidence>
<dbReference type="InterPro" id="IPR032675">
    <property type="entry name" value="LRR_dom_sf"/>
</dbReference>
<dbReference type="Gene3D" id="3.80.10.10">
    <property type="entry name" value="Ribonuclease Inhibitor"/>
    <property type="match status" value="1"/>
</dbReference>
<evidence type="ECO:0000313" key="5">
    <source>
        <dbReference type="Proteomes" id="UP000193411"/>
    </source>
</evidence>
<keyword evidence="5" id="KW-1185">Reference proteome</keyword>
<dbReference type="PANTHER" id="PTHR47988">
    <property type="entry name" value="SOMATIC EMBRYOGENESIS RECEPTOR KINASE 1"/>
    <property type="match status" value="1"/>
</dbReference>
<dbReference type="EMBL" id="MCFL01000008">
    <property type="protein sequence ID" value="ORZ38537.1"/>
    <property type="molecule type" value="Genomic_DNA"/>
</dbReference>
<keyword evidence="1" id="KW-0433">Leucine-rich repeat</keyword>
<dbReference type="FunFam" id="3.80.10.10:FF:000041">
    <property type="entry name" value="LRR receptor-like serine/threonine-protein kinase ERECTA"/>
    <property type="match status" value="1"/>
</dbReference>
<dbReference type="Proteomes" id="UP000193411">
    <property type="component" value="Unassembled WGS sequence"/>
</dbReference>
<gene>
    <name evidence="4" type="ORF">BCR44DRAFT_340870</name>
</gene>
<reference evidence="4 5" key="1">
    <citation type="submission" date="2016-07" db="EMBL/GenBank/DDBJ databases">
        <title>Pervasive Adenine N6-methylation of Active Genes in Fungi.</title>
        <authorList>
            <consortium name="DOE Joint Genome Institute"/>
            <person name="Mondo S.J."/>
            <person name="Dannebaum R.O."/>
            <person name="Kuo R.C."/>
            <person name="Labutti K."/>
            <person name="Haridas S."/>
            <person name="Kuo A."/>
            <person name="Salamov A."/>
            <person name="Ahrendt S.R."/>
            <person name="Lipzen A."/>
            <person name="Sullivan W."/>
            <person name="Andreopoulos W.B."/>
            <person name="Clum A."/>
            <person name="Lindquist E."/>
            <person name="Daum C."/>
            <person name="Ramamoorthy G.K."/>
            <person name="Gryganskyi A."/>
            <person name="Culley D."/>
            <person name="Magnuson J.K."/>
            <person name="James T.Y."/>
            <person name="O'Malley M.A."/>
            <person name="Stajich J.E."/>
            <person name="Spatafora J.W."/>
            <person name="Visel A."/>
            <person name="Grigoriev I.V."/>
        </authorList>
    </citation>
    <scope>NUCLEOTIDE SEQUENCE [LARGE SCALE GENOMIC DNA]</scope>
    <source>
        <strain evidence="4 5">PL171</strain>
    </source>
</reference>
<dbReference type="SUPFAM" id="SSF52058">
    <property type="entry name" value="L domain-like"/>
    <property type="match status" value="1"/>
</dbReference>
<dbReference type="Pfam" id="PF00560">
    <property type="entry name" value="LRR_1"/>
    <property type="match status" value="2"/>
</dbReference>
<sequence length="163" mass="17659">MSNVTLSETRSSTLSGGPSDCAVARSFDFQLQIGNRPGCCPGIDASDIDCNQGSRITWVGASEQNTRGPIPSTIGELTELVHLWAFGNRMPGELPKGIGNAKNLTHLILYENQLSNSLPDTLVNLKKLEVLRLDNNKFTGPVPLLPNPRYVSMDSGHLLTWIG</sequence>
<evidence type="ECO:0000256" key="2">
    <source>
        <dbReference type="ARBA" id="ARBA00022729"/>
    </source>
</evidence>
<dbReference type="AlphaFoldDB" id="A0A1Y2HVA4"/>
<dbReference type="InterPro" id="IPR001611">
    <property type="entry name" value="Leu-rich_rpt"/>
</dbReference>
<keyword evidence="3" id="KW-0677">Repeat</keyword>
<keyword evidence="2" id="KW-0732">Signal</keyword>
<dbReference type="OrthoDB" id="676979at2759"/>